<evidence type="ECO:0000313" key="1">
    <source>
        <dbReference type="EMBL" id="GGX23246.1"/>
    </source>
</evidence>
<proteinExistence type="predicted"/>
<protein>
    <submittedName>
        <fullName evidence="1">Uncharacterized protein</fullName>
    </submittedName>
</protein>
<comment type="caution">
    <text evidence="1">The sequence shown here is derived from an EMBL/GenBank/DDBJ whole genome shotgun (WGS) entry which is preliminary data.</text>
</comment>
<sequence>MTIIQAYTFIRQAIEQDNHESAAKWKKRCANGGFNPHTNIFTPFRDISNCGEYVVLDSIAAAVESGIIDTDNWVAQIFDSVEVFETFLAQLEEFDYYRINDRWYTALFSIAQVGDEEGFVTCQEIADSLRTAAEDTGQI</sequence>
<dbReference type="Proteomes" id="UP000620127">
    <property type="component" value="Unassembled WGS sequence"/>
</dbReference>
<reference evidence="2" key="1">
    <citation type="journal article" date="2019" name="Int. J. Syst. Evol. Microbiol.">
        <title>The Global Catalogue of Microorganisms (GCM) 10K type strain sequencing project: providing services to taxonomists for standard genome sequencing and annotation.</title>
        <authorList>
            <consortium name="The Broad Institute Genomics Platform"/>
            <consortium name="The Broad Institute Genome Sequencing Center for Infectious Disease"/>
            <person name="Wu L."/>
            <person name="Ma J."/>
        </authorList>
    </citation>
    <scope>NUCLEOTIDE SEQUENCE [LARGE SCALE GENOMIC DNA]</scope>
    <source>
        <strain evidence="2">KCTC 23916</strain>
    </source>
</reference>
<keyword evidence="2" id="KW-1185">Reference proteome</keyword>
<dbReference type="EMBL" id="BMYT01000006">
    <property type="protein sequence ID" value="GGX23246.1"/>
    <property type="molecule type" value="Genomic_DNA"/>
</dbReference>
<organism evidence="1 2">
    <name type="scientific">Undibacterium macrobrachii</name>
    <dbReference type="NCBI Taxonomy" id="1119058"/>
    <lineage>
        <taxon>Bacteria</taxon>
        <taxon>Pseudomonadati</taxon>
        <taxon>Pseudomonadota</taxon>
        <taxon>Betaproteobacteria</taxon>
        <taxon>Burkholderiales</taxon>
        <taxon>Oxalobacteraceae</taxon>
        <taxon>Undibacterium</taxon>
    </lineage>
</organism>
<name>A0ABQ2XNI8_9BURK</name>
<dbReference type="RefSeq" id="WP_189347144.1">
    <property type="nucleotide sequence ID" value="NZ_BMYT01000006.1"/>
</dbReference>
<accession>A0ABQ2XNI8</accession>
<evidence type="ECO:0000313" key="2">
    <source>
        <dbReference type="Proteomes" id="UP000620127"/>
    </source>
</evidence>
<gene>
    <name evidence="1" type="ORF">GCM10011282_31680</name>
</gene>